<comment type="caution">
    <text evidence="1">The sequence shown here is derived from an EMBL/GenBank/DDBJ whole genome shotgun (WGS) entry which is preliminary data.</text>
</comment>
<keyword evidence="2" id="KW-1185">Reference proteome</keyword>
<reference evidence="1" key="2">
    <citation type="submission" date="2023-05" db="EMBL/GenBank/DDBJ databases">
        <authorList>
            <consortium name="Lawrence Berkeley National Laboratory"/>
            <person name="Steindorff A."/>
            <person name="Hensen N."/>
            <person name="Bonometti L."/>
            <person name="Westerberg I."/>
            <person name="Brannstrom I.O."/>
            <person name="Guillou S."/>
            <person name="Cros-Aarteil S."/>
            <person name="Calhoun S."/>
            <person name="Haridas S."/>
            <person name="Kuo A."/>
            <person name="Mondo S."/>
            <person name="Pangilinan J."/>
            <person name="Riley R."/>
            <person name="Labutti K."/>
            <person name="Andreopoulos B."/>
            <person name="Lipzen A."/>
            <person name="Chen C."/>
            <person name="Yanf M."/>
            <person name="Daum C."/>
            <person name="Ng V."/>
            <person name="Clum A."/>
            <person name="Ohm R."/>
            <person name="Martin F."/>
            <person name="Silar P."/>
            <person name="Natvig D."/>
            <person name="Lalanne C."/>
            <person name="Gautier V."/>
            <person name="Ament-Velasquez S.L."/>
            <person name="Kruys A."/>
            <person name="Hutchinson M.I."/>
            <person name="Powell A.J."/>
            <person name="Barry K."/>
            <person name="Miller A.N."/>
            <person name="Grigoriev I.V."/>
            <person name="Debuchy R."/>
            <person name="Gladieux P."/>
            <person name="Thoren M.H."/>
            <person name="Johannesson H."/>
        </authorList>
    </citation>
    <scope>NUCLEOTIDE SEQUENCE</scope>
    <source>
        <strain evidence="1">CBS 123565</strain>
    </source>
</reference>
<proteinExistence type="predicted"/>
<dbReference type="Proteomes" id="UP001304895">
    <property type="component" value="Unassembled WGS sequence"/>
</dbReference>
<accession>A0AAN6UGA1</accession>
<name>A0AAN6UGA1_9PEZI</name>
<evidence type="ECO:0000313" key="1">
    <source>
        <dbReference type="EMBL" id="KAK4132086.1"/>
    </source>
</evidence>
<protein>
    <submittedName>
        <fullName evidence="1">Uncharacterized protein</fullName>
    </submittedName>
</protein>
<evidence type="ECO:0000313" key="2">
    <source>
        <dbReference type="Proteomes" id="UP001304895"/>
    </source>
</evidence>
<sequence length="339" mass="37189">MSLGYPVEDSFRPRGCFGVPQLDVSRVRDEASSGAFFFSHVDASSNGHIRAVSDYRRAQLTCRTARLTDGLHGWPCPCHRTEGFGMPETTTEHTPPEPGYLPGRLGSIPVQRFRACSGRASPNTGAHTLSVPLSYARRLFPIIRAYSGGSLFPGHGWVACSAHTSEAQPSFHRHLRAGRRRGFGTALISSYQARVRPRSHKGLGDPRLPCRVPESQWEILILLGEGLGALRGVENAVQKGNEGYNSTTGSRSILAQLAAAMPRDWTWPPHAREVARKSLSSRGHGERTAIWRSSEWPVHETACFVPPTLEATQSRQRTGETGRIASFACKSPIQRMVEG</sequence>
<gene>
    <name evidence="1" type="ORF">BT67DRAFT_134802</name>
</gene>
<dbReference type="EMBL" id="MU853420">
    <property type="protein sequence ID" value="KAK4132086.1"/>
    <property type="molecule type" value="Genomic_DNA"/>
</dbReference>
<organism evidence="1 2">
    <name type="scientific">Trichocladium antarcticum</name>
    <dbReference type="NCBI Taxonomy" id="1450529"/>
    <lineage>
        <taxon>Eukaryota</taxon>
        <taxon>Fungi</taxon>
        <taxon>Dikarya</taxon>
        <taxon>Ascomycota</taxon>
        <taxon>Pezizomycotina</taxon>
        <taxon>Sordariomycetes</taxon>
        <taxon>Sordariomycetidae</taxon>
        <taxon>Sordariales</taxon>
        <taxon>Chaetomiaceae</taxon>
        <taxon>Trichocladium</taxon>
    </lineage>
</organism>
<dbReference type="AlphaFoldDB" id="A0AAN6UGA1"/>
<reference evidence="1" key="1">
    <citation type="journal article" date="2023" name="Mol. Phylogenet. Evol.">
        <title>Genome-scale phylogeny and comparative genomics of the fungal order Sordariales.</title>
        <authorList>
            <person name="Hensen N."/>
            <person name="Bonometti L."/>
            <person name="Westerberg I."/>
            <person name="Brannstrom I.O."/>
            <person name="Guillou S."/>
            <person name="Cros-Aarteil S."/>
            <person name="Calhoun S."/>
            <person name="Haridas S."/>
            <person name="Kuo A."/>
            <person name="Mondo S."/>
            <person name="Pangilinan J."/>
            <person name="Riley R."/>
            <person name="LaButti K."/>
            <person name="Andreopoulos B."/>
            <person name="Lipzen A."/>
            <person name="Chen C."/>
            <person name="Yan M."/>
            <person name="Daum C."/>
            <person name="Ng V."/>
            <person name="Clum A."/>
            <person name="Steindorff A."/>
            <person name="Ohm R.A."/>
            <person name="Martin F."/>
            <person name="Silar P."/>
            <person name="Natvig D.O."/>
            <person name="Lalanne C."/>
            <person name="Gautier V."/>
            <person name="Ament-Velasquez S.L."/>
            <person name="Kruys A."/>
            <person name="Hutchinson M.I."/>
            <person name="Powell A.J."/>
            <person name="Barry K."/>
            <person name="Miller A.N."/>
            <person name="Grigoriev I.V."/>
            <person name="Debuchy R."/>
            <person name="Gladieux P."/>
            <person name="Hiltunen Thoren M."/>
            <person name="Johannesson H."/>
        </authorList>
    </citation>
    <scope>NUCLEOTIDE SEQUENCE</scope>
    <source>
        <strain evidence="1">CBS 123565</strain>
    </source>
</reference>